<evidence type="ECO:0000313" key="2">
    <source>
        <dbReference type="Proteomes" id="UP000789702"/>
    </source>
</evidence>
<dbReference type="Proteomes" id="UP000789702">
    <property type="component" value="Unassembled WGS sequence"/>
</dbReference>
<sequence length="122" mass="14820">HKEVNTYQDFLELYNTTNKYKPSTNLKHNSKIKEFHDHDHGYDKIEVYKEEITEKGHDAPVTKAKMPLRYSYFDEERTIFYLVDYFSCHYVISKQIDKHKMNEFINYNTQWVKLENLSNSNN</sequence>
<accession>A0ACA9NDU2</accession>
<organism evidence="1 2">
    <name type="scientific">Dentiscutata heterogama</name>
    <dbReference type="NCBI Taxonomy" id="1316150"/>
    <lineage>
        <taxon>Eukaryota</taxon>
        <taxon>Fungi</taxon>
        <taxon>Fungi incertae sedis</taxon>
        <taxon>Mucoromycota</taxon>
        <taxon>Glomeromycotina</taxon>
        <taxon>Glomeromycetes</taxon>
        <taxon>Diversisporales</taxon>
        <taxon>Gigasporaceae</taxon>
        <taxon>Dentiscutata</taxon>
    </lineage>
</organism>
<protein>
    <submittedName>
        <fullName evidence="1">16898_t:CDS:1</fullName>
    </submittedName>
</protein>
<name>A0ACA9NDU2_9GLOM</name>
<dbReference type="EMBL" id="CAJVPU010013987">
    <property type="protein sequence ID" value="CAG8636543.1"/>
    <property type="molecule type" value="Genomic_DNA"/>
</dbReference>
<evidence type="ECO:0000313" key="1">
    <source>
        <dbReference type="EMBL" id="CAG8636543.1"/>
    </source>
</evidence>
<gene>
    <name evidence="1" type="ORF">DHETER_LOCUS8632</name>
</gene>
<comment type="caution">
    <text evidence="1">The sequence shown here is derived from an EMBL/GenBank/DDBJ whole genome shotgun (WGS) entry which is preliminary data.</text>
</comment>
<reference evidence="1" key="1">
    <citation type="submission" date="2021-06" db="EMBL/GenBank/DDBJ databases">
        <authorList>
            <person name="Kallberg Y."/>
            <person name="Tangrot J."/>
            <person name="Rosling A."/>
        </authorList>
    </citation>
    <scope>NUCLEOTIDE SEQUENCE</scope>
    <source>
        <strain evidence="1">IL203A</strain>
    </source>
</reference>
<proteinExistence type="predicted"/>
<feature type="non-terminal residue" evidence="1">
    <location>
        <position position="1"/>
    </location>
</feature>
<keyword evidence="2" id="KW-1185">Reference proteome</keyword>